<dbReference type="AlphaFoldDB" id="A0A8K0CJP2"/>
<comment type="caution">
    <text evidence="2">The sequence shown here is derived from an EMBL/GenBank/DDBJ whole genome shotgun (WGS) entry which is preliminary data.</text>
</comment>
<dbReference type="OrthoDB" id="8192237at2759"/>
<accession>A0A8K0CJP2</accession>
<feature type="region of interest" description="Disordered" evidence="1">
    <location>
        <begin position="36"/>
        <end position="70"/>
    </location>
</feature>
<sequence length="267" mass="30835">MDSALGAGRQIPKKKYLREVQRDAFIKKVYLMTSKENPQSQNELPKKLHTAQHTIRKDLKKENDLGDTKSDYLVPHNVQINSSNYIITRSKPLLEKDIPKLHPGETNKVFVYHDAALSHTSAKTKVYAKSLKKFGSENEVWVTPDQRCRSTSLSGQVNQLEDQTKNRGGWVREWVLRRENYGACNNLLHELRTEDAQQFKNFIGMLAVDLEELLSKVGTRIKKQDTHLRASISPRERQKEERKQEVFQSKIEDAKQDCGKKIPIPEE</sequence>
<feature type="region of interest" description="Disordered" evidence="1">
    <location>
        <begin position="225"/>
        <end position="267"/>
    </location>
</feature>
<proteinExistence type="predicted"/>
<organism evidence="2 3">
    <name type="scientific">Ignelater luminosus</name>
    <name type="common">Cucubano</name>
    <name type="synonym">Pyrophorus luminosus</name>
    <dbReference type="NCBI Taxonomy" id="2038154"/>
    <lineage>
        <taxon>Eukaryota</taxon>
        <taxon>Metazoa</taxon>
        <taxon>Ecdysozoa</taxon>
        <taxon>Arthropoda</taxon>
        <taxon>Hexapoda</taxon>
        <taxon>Insecta</taxon>
        <taxon>Pterygota</taxon>
        <taxon>Neoptera</taxon>
        <taxon>Endopterygota</taxon>
        <taxon>Coleoptera</taxon>
        <taxon>Polyphaga</taxon>
        <taxon>Elateriformia</taxon>
        <taxon>Elateroidea</taxon>
        <taxon>Elateridae</taxon>
        <taxon>Agrypninae</taxon>
        <taxon>Pyrophorini</taxon>
        <taxon>Ignelater</taxon>
    </lineage>
</organism>
<dbReference type="Proteomes" id="UP000801492">
    <property type="component" value="Unassembled WGS sequence"/>
</dbReference>
<reference evidence="2" key="1">
    <citation type="submission" date="2019-08" db="EMBL/GenBank/DDBJ databases">
        <title>The genome of the North American firefly Photinus pyralis.</title>
        <authorList>
            <consortium name="Photinus pyralis genome working group"/>
            <person name="Fallon T.R."/>
            <person name="Sander Lower S.E."/>
            <person name="Weng J.-K."/>
        </authorList>
    </citation>
    <scope>NUCLEOTIDE SEQUENCE</scope>
    <source>
        <strain evidence="2">TRF0915ILg1</strain>
        <tissue evidence="2">Whole body</tissue>
    </source>
</reference>
<dbReference type="EMBL" id="VTPC01089756">
    <property type="protein sequence ID" value="KAF2885723.1"/>
    <property type="molecule type" value="Genomic_DNA"/>
</dbReference>
<name>A0A8K0CJP2_IGNLU</name>
<evidence type="ECO:0000313" key="2">
    <source>
        <dbReference type="EMBL" id="KAF2885723.1"/>
    </source>
</evidence>
<feature type="compositionally biased region" description="Basic and acidic residues" evidence="1">
    <location>
        <begin position="55"/>
        <end position="70"/>
    </location>
</feature>
<evidence type="ECO:0000256" key="1">
    <source>
        <dbReference type="SAM" id="MobiDB-lite"/>
    </source>
</evidence>
<protein>
    <submittedName>
        <fullName evidence="2">Uncharacterized protein</fullName>
    </submittedName>
</protein>
<evidence type="ECO:0000313" key="3">
    <source>
        <dbReference type="Proteomes" id="UP000801492"/>
    </source>
</evidence>
<gene>
    <name evidence="2" type="ORF">ILUMI_20496</name>
</gene>
<keyword evidence="3" id="KW-1185">Reference proteome</keyword>